<gene>
    <name evidence="1" type="ORF">GcM1_250201</name>
</gene>
<protein>
    <submittedName>
        <fullName evidence="1">Molybdopterin synthase catalytic subunit</fullName>
    </submittedName>
</protein>
<dbReference type="InterPro" id="IPR003448">
    <property type="entry name" value="Mopterin_biosynth_MoaE"/>
</dbReference>
<dbReference type="Gene3D" id="3.90.1170.40">
    <property type="entry name" value="Molybdopterin biosynthesis MoaE subunit"/>
    <property type="match status" value="1"/>
</dbReference>
<evidence type="ECO:0000313" key="1">
    <source>
        <dbReference type="EMBL" id="RKF71785.1"/>
    </source>
</evidence>
<organism evidence="1 2">
    <name type="scientific">Golovinomyces cichoracearum</name>
    <dbReference type="NCBI Taxonomy" id="62708"/>
    <lineage>
        <taxon>Eukaryota</taxon>
        <taxon>Fungi</taxon>
        <taxon>Dikarya</taxon>
        <taxon>Ascomycota</taxon>
        <taxon>Pezizomycotina</taxon>
        <taxon>Leotiomycetes</taxon>
        <taxon>Erysiphales</taxon>
        <taxon>Erysiphaceae</taxon>
        <taxon>Golovinomyces</taxon>
    </lineage>
</organism>
<dbReference type="PANTHER" id="PTHR23404">
    <property type="entry name" value="MOLYBDOPTERIN SYNTHASE RELATED"/>
    <property type="match status" value="1"/>
</dbReference>
<dbReference type="EMBL" id="MCBS01025023">
    <property type="protein sequence ID" value="RKF71785.1"/>
    <property type="molecule type" value="Genomic_DNA"/>
</dbReference>
<dbReference type="InterPro" id="IPR036563">
    <property type="entry name" value="MoaE_sf"/>
</dbReference>
<comment type="caution">
    <text evidence="1">The sequence shown here is derived from an EMBL/GenBank/DDBJ whole genome shotgun (WGS) entry which is preliminary data.</text>
</comment>
<sequence>MIDRVSASKAEAIVLFTKWTIQDNSHGKFFKQFQYPSYEQMALQAMLKICKNMRVKHSLTSIAIIHRLGEVPIGEDII</sequence>
<accession>A0A420IBC8</accession>
<dbReference type="Pfam" id="PF02391">
    <property type="entry name" value="MoaE"/>
    <property type="match status" value="1"/>
</dbReference>
<name>A0A420IBC8_9PEZI</name>
<reference evidence="1 2" key="1">
    <citation type="journal article" date="2018" name="BMC Genomics">
        <title>Comparative genome analyses reveal sequence features reflecting distinct modes of host-adaptation between dicot and monocot powdery mildew.</title>
        <authorList>
            <person name="Wu Y."/>
            <person name="Ma X."/>
            <person name="Pan Z."/>
            <person name="Kale S.D."/>
            <person name="Song Y."/>
            <person name="King H."/>
            <person name="Zhang Q."/>
            <person name="Presley C."/>
            <person name="Deng X."/>
            <person name="Wei C.I."/>
            <person name="Xiao S."/>
        </authorList>
    </citation>
    <scope>NUCLEOTIDE SEQUENCE [LARGE SCALE GENOMIC DNA]</scope>
    <source>
        <strain evidence="1">UMSG1</strain>
    </source>
</reference>
<dbReference type="SUPFAM" id="SSF54690">
    <property type="entry name" value="Molybdopterin synthase subunit MoaE"/>
    <property type="match status" value="1"/>
</dbReference>
<dbReference type="Proteomes" id="UP000285326">
    <property type="component" value="Unassembled WGS sequence"/>
</dbReference>
<evidence type="ECO:0000313" key="2">
    <source>
        <dbReference type="Proteomes" id="UP000285326"/>
    </source>
</evidence>
<proteinExistence type="predicted"/>
<dbReference type="GO" id="GO:0006777">
    <property type="term" value="P:Mo-molybdopterin cofactor biosynthetic process"/>
    <property type="evidence" value="ECO:0007669"/>
    <property type="project" value="InterPro"/>
</dbReference>
<dbReference type="AlphaFoldDB" id="A0A420IBC8"/>